<name>A0A2B5XE14_9BACI</name>
<dbReference type="GO" id="GO:0003677">
    <property type="term" value="F:DNA binding"/>
    <property type="evidence" value="ECO:0007669"/>
    <property type="project" value="InterPro"/>
</dbReference>
<dbReference type="Pfam" id="PF01381">
    <property type="entry name" value="HTH_3"/>
    <property type="match status" value="1"/>
</dbReference>
<accession>A0A2B5XE14</accession>
<proteinExistence type="predicted"/>
<dbReference type="SUPFAM" id="SSF51306">
    <property type="entry name" value="LexA/Signal peptidase"/>
    <property type="match status" value="1"/>
</dbReference>
<evidence type="ECO:0000313" key="3">
    <source>
        <dbReference type="Proteomes" id="UP000225997"/>
    </source>
</evidence>
<dbReference type="EMBL" id="NUSQ01000089">
    <property type="protein sequence ID" value="PHD67526.1"/>
    <property type="molecule type" value="Genomic_DNA"/>
</dbReference>
<dbReference type="RefSeq" id="WP_100063877.1">
    <property type="nucleotide sequence ID" value="NZ_NUSQ01000089.1"/>
</dbReference>
<gene>
    <name evidence="2" type="ORF">COF40_19370</name>
</gene>
<comment type="caution">
    <text evidence="2">The sequence shown here is derived from an EMBL/GenBank/DDBJ whole genome shotgun (WGS) entry which is preliminary data.</text>
</comment>
<dbReference type="AlphaFoldDB" id="A0A2B5XE14"/>
<evidence type="ECO:0000313" key="2">
    <source>
        <dbReference type="EMBL" id="PHD67526.1"/>
    </source>
</evidence>
<dbReference type="InterPro" id="IPR039418">
    <property type="entry name" value="LexA-like"/>
</dbReference>
<dbReference type="Gene3D" id="1.10.260.40">
    <property type="entry name" value="lambda repressor-like DNA-binding domains"/>
    <property type="match status" value="1"/>
</dbReference>
<dbReference type="InterPro" id="IPR036286">
    <property type="entry name" value="LexA/Signal_pep-like_sf"/>
</dbReference>
<dbReference type="InterPro" id="IPR050077">
    <property type="entry name" value="LexA_repressor"/>
</dbReference>
<dbReference type="CDD" id="cd06529">
    <property type="entry name" value="S24_LexA-like"/>
    <property type="match status" value="1"/>
</dbReference>
<dbReference type="PROSITE" id="PS50943">
    <property type="entry name" value="HTH_CROC1"/>
    <property type="match status" value="1"/>
</dbReference>
<dbReference type="InterPro" id="IPR010982">
    <property type="entry name" value="Lambda_DNA-bd_dom_sf"/>
</dbReference>
<dbReference type="Proteomes" id="UP000225997">
    <property type="component" value="Unassembled WGS sequence"/>
</dbReference>
<sequence length="210" mass="23707">MSSQQQMKDIMAKNLKQHASTKGVFQSDIAKELDLPETTVSNWFKAKTYPRPDKIQMLADYFKINRSDLTEDNPSNIYEAPIHPIKVPIIGKIACGLPICAEENYEGYRYEMPDILPRGEVYYLEAKGNSMEPTIPNGSFVLIRKQEDIENGEIAAVQVNGDTEATLKRVKKQGDVIMLMPDNPSYEPLIITSNTPARIIGKAIRFTRDL</sequence>
<dbReference type="SMART" id="SM00530">
    <property type="entry name" value="HTH_XRE"/>
    <property type="match status" value="1"/>
</dbReference>
<dbReference type="SUPFAM" id="SSF47413">
    <property type="entry name" value="lambda repressor-like DNA-binding domains"/>
    <property type="match status" value="1"/>
</dbReference>
<dbReference type="PANTHER" id="PTHR33516:SF2">
    <property type="entry name" value="LEXA REPRESSOR-RELATED"/>
    <property type="match status" value="1"/>
</dbReference>
<dbReference type="InterPro" id="IPR001387">
    <property type="entry name" value="Cro/C1-type_HTH"/>
</dbReference>
<dbReference type="InterPro" id="IPR015927">
    <property type="entry name" value="Peptidase_S24_S26A/B/C"/>
</dbReference>
<reference evidence="2 3" key="1">
    <citation type="submission" date="2017-09" db="EMBL/GenBank/DDBJ databases">
        <title>Large-scale bioinformatics analysis of Bacillus genomes uncovers conserved roles of natural products in bacterial physiology.</title>
        <authorList>
            <consortium name="Agbiome Team Llc"/>
            <person name="Bleich R.M."/>
            <person name="Grubbs K.J."/>
            <person name="Santa Maria K.C."/>
            <person name="Allen S.E."/>
            <person name="Farag S."/>
            <person name="Shank E.A."/>
            <person name="Bowers A."/>
        </authorList>
    </citation>
    <scope>NUCLEOTIDE SEQUENCE [LARGE SCALE GENOMIC DNA]</scope>
    <source>
        <strain evidence="2 3">AFS044250</strain>
    </source>
</reference>
<dbReference type="PANTHER" id="PTHR33516">
    <property type="entry name" value="LEXA REPRESSOR"/>
    <property type="match status" value="1"/>
</dbReference>
<evidence type="ECO:0000259" key="1">
    <source>
        <dbReference type="PROSITE" id="PS50943"/>
    </source>
</evidence>
<organism evidence="2 3">
    <name type="scientific">Bacillus toyonensis</name>
    <dbReference type="NCBI Taxonomy" id="155322"/>
    <lineage>
        <taxon>Bacteria</taxon>
        <taxon>Bacillati</taxon>
        <taxon>Bacillota</taxon>
        <taxon>Bacilli</taxon>
        <taxon>Bacillales</taxon>
        <taxon>Bacillaceae</taxon>
        <taxon>Bacillus</taxon>
        <taxon>Bacillus cereus group</taxon>
    </lineage>
</organism>
<protein>
    <submittedName>
        <fullName evidence="2">XRE family transcriptional regulator</fullName>
    </submittedName>
</protein>
<feature type="domain" description="HTH cro/C1-type" evidence="1">
    <location>
        <begin position="26"/>
        <end position="69"/>
    </location>
</feature>
<dbReference type="Pfam" id="PF00717">
    <property type="entry name" value="Peptidase_S24"/>
    <property type="match status" value="1"/>
</dbReference>
<dbReference type="Gene3D" id="2.10.109.10">
    <property type="entry name" value="Umud Fragment, subunit A"/>
    <property type="match status" value="1"/>
</dbReference>
<dbReference type="CDD" id="cd00093">
    <property type="entry name" value="HTH_XRE"/>
    <property type="match status" value="1"/>
</dbReference>